<gene>
    <name evidence="2" type="ORF">HHU12_14685</name>
</gene>
<dbReference type="RefSeq" id="WP_169657505.1">
    <property type="nucleotide sequence ID" value="NZ_JABANE010000037.1"/>
</dbReference>
<dbReference type="Proteomes" id="UP000576082">
    <property type="component" value="Unassembled WGS sequence"/>
</dbReference>
<keyword evidence="3" id="KW-1185">Reference proteome</keyword>
<keyword evidence="1" id="KW-0732">Signal</keyword>
<proteinExistence type="predicted"/>
<protein>
    <submittedName>
        <fullName evidence="2">Uncharacterized protein</fullName>
    </submittedName>
</protein>
<evidence type="ECO:0000313" key="2">
    <source>
        <dbReference type="EMBL" id="NME69220.1"/>
    </source>
</evidence>
<comment type="caution">
    <text evidence="2">The sequence shown here is derived from an EMBL/GenBank/DDBJ whole genome shotgun (WGS) entry which is preliminary data.</text>
</comment>
<sequence length="403" mass="47362">MILYARSYIILLSLLLTTSLSLNASNFSPFWDGILLTHKTDEEITAFIDKTENIDDLVIIANIDGKNITHKVKDFGRLVRIAISPEKDHRGFILVKKLGFVVASVRLAEAMSSKEYYMNARMSVMKSVDKKNGRTFIPRRYAAIYKENEDDEDKLSTSDILSTENLNPGFTLVEERDPDKINAVIDTSQQYVYTPSTIILDDNQNTEKTSDRVKKESVESEKLNYSDFMLFEKYIHESNFPVYNSETSKITKEEKKDAQQFDDDYKIITDFHSWLYLEHKETKEKYSFDGDAVFEINEDYFNIQYENERQIEKFFVENHFFVKPYNKKLLGIFYEKNELSALKSNEIYHFKVVDDNTLLITTGPETYSVYHDNEFLIIKNKEKVIHKINKGIFHQEDHFYYKE</sequence>
<organism evidence="2 3">
    <name type="scientific">Flammeovirga aprica JL-4</name>
    <dbReference type="NCBI Taxonomy" id="694437"/>
    <lineage>
        <taxon>Bacteria</taxon>
        <taxon>Pseudomonadati</taxon>
        <taxon>Bacteroidota</taxon>
        <taxon>Cytophagia</taxon>
        <taxon>Cytophagales</taxon>
        <taxon>Flammeovirgaceae</taxon>
        <taxon>Flammeovirga</taxon>
    </lineage>
</organism>
<reference evidence="2 3" key="1">
    <citation type="submission" date="2020-04" db="EMBL/GenBank/DDBJ databases">
        <title>Flammeovirga sp. SR4, a novel species isolated from seawater.</title>
        <authorList>
            <person name="Wang X."/>
        </authorList>
    </citation>
    <scope>NUCLEOTIDE SEQUENCE [LARGE SCALE GENOMIC DNA]</scope>
    <source>
        <strain evidence="2 3">ATCC 23126</strain>
    </source>
</reference>
<evidence type="ECO:0000313" key="3">
    <source>
        <dbReference type="Proteomes" id="UP000576082"/>
    </source>
</evidence>
<feature type="signal peptide" evidence="1">
    <location>
        <begin position="1"/>
        <end position="24"/>
    </location>
</feature>
<name>A0A7X9XA03_9BACT</name>
<dbReference type="EMBL" id="JABANE010000037">
    <property type="protein sequence ID" value="NME69220.1"/>
    <property type="molecule type" value="Genomic_DNA"/>
</dbReference>
<dbReference type="AlphaFoldDB" id="A0A7X9XA03"/>
<accession>A0A7X9XA03</accession>
<feature type="chain" id="PRO_5030979369" evidence="1">
    <location>
        <begin position="25"/>
        <end position="403"/>
    </location>
</feature>
<evidence type="ECO:0000256" key="1">
    <source>
        <dbReference type="SAM" id="SignalP"/>
    </source>
</evidence>